<dbReference type="AlphaFoldDB" id="A0A6C0CYE8"/>
<name>A0A6C0CYE8_9ZZZZ</name>
<accession>A0A6C0CYE8</accession>
<reference evidence="1" key="1">
    <citation type="journal article" date="2020" name="Nature">
        <title>Giant virus diversity and host interactions through global metagenomics.</title>
        <authorList>
            <person name="Schulz F."/>
            <person name="Roux S."/>
            <person name="Paez-Espino D."/>
            <person name="Jungbluth S."/>
            <person name="Walsh D.A."/>
            <person name="Denef V.J."/>
            <person name="McMahon K.D."/>
            <person name="Konstantinidis K.T."/>
            <person name="Eloe-Fadrosh E.A."/>
            <person name="Kyrpides N.C."/>
            <person name="Woyke T."/>
        </authorList>
    </citation>
    <scope>NUCLEOTIDE SEQUENCE</scope>
    <source>
        <strain evidence="1">GVMAG-M-3300023109-53</strain>
    </source>
</reference>
<evidence type="ECO:0000313" key="1">
    <source>
        <dbReference type="EMBL" id="QHT08990.1"/>
    </source>
</evidence>
<dbReference type="EMBL" id="MN739505">
    <property type="protein sequence ID" value="QHT08990.1"/>
    <property type="molecule type" value="Genomic_DNA"/>
</dbReference>
<sequence>MVGYMQGSKKARRTPSITNNTNIFGIMGGLAPRVGLNDTAVYRHQQIKGGRGLPSLYNLPFTEQYAFLKKNNLLSVNPLASGGVGKKTLLFSGSRTGSAPQG</sequence>
<proteinExistence type="predicted"/>
<protein>
    <submittedName>
        <fullName evidence="1">Uncharacterized protein</fullName>
    </submittedName>
</protein>
<organism evidence="1">
    <name type="scientific">viral metagenome</name>
    <dbReference type="NCBI Taxonomy" id="1070528"/>
    <lineage>
        <taxon>unclassified sequences</taxon>
        <taxon>metagenomes</taxon>
        <taxon>organismal metagenomes</taxon>
    </lineage>
</organism>